<dbReference type="AlphaFoldDB" id="A0A8D8X9G5"/>
<protein>
    <submittedName>
        <fullName evidence="2">Uncharacterized protein</fullName>
    </submittedName>
</protein>
<feature type="signal peptide" evidence="1">
    <location>
        <begin position="1"/>
        <end position="23"/>
    </location>
</feature>
<keyword evidence="1" id="KW-0732">Signal</keyword>
<proteinExistence type="predicted"/>
<feature type="chain" id="PRO_5036262462" evidence="1">
    <location>
        <begin position="24"/>
        <end position="102"/>
    </location>
</feature>
<evidence type="ECO:0000313" key="2">
    <source>
        <dbReference type="EMBL" id="CAG6687213.1"/>
    </source>
</evidence>
<evidence type="ECO:0000256" key="1">
    <source>
        <dbReference type="SAM" id="SignalP"/>
    </source>
</evidence>
<dbReference type="EMBL" id="HBUF01280474">
    <property type="protein sequence ID" value="CAG6687212.1"/>
    <property type="molecule type" value="Transcribed_RNA"/>
</dbReference>
<name>A0A8D8X9G5_9HEMI</name>
<reference evidence="2" key="1">
    <citation type="submission" date="2021-05" db="EMBL/GenBank/DDBJ databases">
        <authorList>
            <person name="Alioto T."/>
            <person name="Alioto T."/>
            <person name="Gomez Garrido J."/>
        </authorList>
    </citation>
    <scope>NUCLEOTIDE SEQUENCE</scope>
</reference>
<sequence>MKSSSVCLFLVCLCVCLLYEAKADMKQVYFKTKNIKNNNSSAESAEKLSADLQDADSGKLKSREGGYLCKFEKNCGGFFFLDVAAKQSFCLIYEIIIILCPT</sequence>
<dbReference type="EMBL" id="HBUF01280475">
    <property type="protein sequence ID" value="CAG6687213.1"/>
    <property type="molecule type" value="Transcribed_RNA"/>
</dbReference>
<accession>A0A8D8X9G5</accession>
<organism evidence="2">
    <name type="scientific">Cacopsylla melanoneura</name>
    <dbReference type="NCBI Taxonomy" id="428564"/>
    <lineage>
        <taxon>Eukaryota</taxon>
        <taxon>Metazoa</taxon>
        <taxon>Ecdysozoa</taxon>
        <taxon>Arthropoda</taxon>
        <taxon>Hexapoda</taxon>
        <taxon>Insecta</taxon>
        <taxon>Pterygota</taxon>
        <taxon>Neoptera</taxon>
        <taxon>Paraneoptera</taxon>
        <taxon>Hemiptera</taxon>
        <taxon>Sternorrhyncha</taxon>
        <taxon>Psylloidea</taxon>
        <taxon>Psyllidae</taxon>
        <taxon>Psyllinae</taxon>
        <taxon>Cacopsylla</taxon>
    </lineage>
</organism>